<keyword evidence="1" id="KW-0560">Oxidoreductase</keyword>
<dbReference type="Proteomes" id="UP001055804">
    <property type="component" value="Unassembled WGS sequence"/>
</dbReference>
<dbReference type="PANTHER" id="PTHR20883">
    <property type="entry name" value="PHYTANOYL-COA DIOXYGENASE DOMAIN CONTAINING 1"/>
    <property type="match status" value="1"/>
</dbReference>
<dbReference type="Pfam" id="PF05721">
    <property type="entry name" value="PhyH"/>
    <property type="match status" value="1"/>
</dbReference>
<keyword evidence="2" id="KW-1185">Reference proteome</keyword>
<gene>
    <name evidence="1" type="ORF">NJQ99_11750</name>
</gene>
<accession>A0A9J6PGZ2</accession>
<evidence type="ECO:0000313" key="2">
    <source>
        <dbReference type="Proteomes" id="UP001055804"/>
    </source>
</evidence>
<dbReference type="PANTHER" id="PTHR20883:SF47">
    <property type="entry name" value="PHYTANOYL-COA DIOXYGENASE"/>
    <property type="match status" value="1"/>
</dbReference>
<dbReference type="SUPFAM" id="SSF51197">
    <property type="entry name" value="Clavaminate synthase-like"/>
    <property type="match status" value="1"/>
</dbReference>
<dbReference type="GO" id="GO:0005506">
    <property type="term" value="F:iron ion binding"/>
    <property type="evidence" value="ECO:0007669"/>
    <property type="project" value="UniProtKB-ARBA"/>
</dbReference>
<keyword evidence="1" id="KW-0223">Dioxygenase</keyword>
<protein>
    <submittedName>
        <fullName evidence="1">Phytanoyl-CoA dioxygenase family protein</fullName>
    </submittedName>
</protein>
<reference evidence="1" key="1">
    <citation type="submission" date="2022-06" db="EMBL/GenBank/DDBJ databases">
        <title>Isolation and Genomics of Futiania mangrovii gen. nov., sp. nov., a Rare and Metabolically-versatile member in the Class Alphaproteobacteria.</title>
        <authorList>
            <person name="Liu L."/>
            <person name="Huang W.-C."/>
            <person name="Pan J."/>
            <person name="Li J."/>
            <person name="Huang Y."/>
            <person name="Du H."/>
            <person name="Liu Y."/>
            <person name="Li M."/>
        </authorList>
    </citation>
    <scope>NUCLEOTIDE SEQUENCE</scope>
    <source>
        <strain evidence="1">FT118</strain>
    </source>
</reference>
<evidence type="ECO:0000313" key="1">
    <source>
        <dbReference type="EMBL" id="MCP1337088.1"/>
    </source>
</evidence>
<proteinExistence type="predicted"/>
<dbReference type="Gene3D" id="2.60.120.620">
    <property type="entry name" value="q2cbj1_9rhob like domain"/>
    <property type="match status" value="1"/>
</dbReference>
<sequence length="271" mass="30315">MPTTQPIGDAEIARYEEDGAIVLRQAFGADWVARMQAAADRIMANGGPLALEYTKDTSAGRFFGDQFIWPRDEDFRAFVFESPAAAIARQLMRSSTATLFYDHLLVKEAGTKEHTPWHHDLPYWPVEGNQVCSIWLALDPVSAESGGVEYIRGSHKWPKRYIGQSFTSESSYDNPDMEPVPDIEAERDRYDFISWDLAPGDCIVHHALTLHHSAGNSTSDRRRRGFATRWTGDDAVYTPRASTIRLLRDPGLKAGDPMPCDLFPQVLAAGQ</sequence>
<dbReference type="GO" id="GO:0016706">
    <property type="term" value="F:2-oxoglutarate-dependent dioxygenase activity"/>
    <property type="evidence" value="ECO:0007669"/>
    <property type="project" value="UniProtKB-ARBA"/>
</dbReference>
<dbReference type="AlphaFoldDB" id="A0A9J6PGZ2"/>
<dbReference type="RefSeq" id="WP_269333023.1">
    <property type="nucleotide sequence ID" value="NZ_JAMZFT010000002.1"/>
</dbReference>
<organism evidence="1 2">
    <name type="scientific">Futiania mangrovi</name>
    <dbReference type="NCBI Taxonomy" id="2959716"/>
    <lineage>
        <taxon>Bacteria</taxon>
        <taxon>Pseudomonadati</taxon>
        <taxon>Pseudomonadota</taxon>
        <taxon>Alphaproteobacteria</taxon>
        <taxon>Futianiales</taxon>
        <taxon>Futianiaceae</taxon>
        <taxon>Futiania</taxon>
    </lineage>
</organism>
<dbReference type="EMBL" id="JAMZFT010000002">
    <property type="protein sequence ID" value="MCP1337088.1"/>
    <property type="molecule type" value="Genomic_DNA"/>
</dbReference>
<dbReference type="InterPro" id="IPR008775">
    <property type="entry name" value="Phytyl_CoA_dOase-like"/>
</dbReference>
<comment type="caution">
    <text evidence="1">The sequence shown here is derived from an EMBL/GenBank/DDBJ whole genome shotgun (WGS) entry which is preliminary data.</text>
</comment>
<name>A0A9J6PGZ2_9PROT</name>